<comment type="caution">
    <text evidence="2">The sequence shown here is derived from an EMBL/GenBank/DDBJ whole genome shotgun (WGS) entry which is preliminary data.</text>
</comment>
<reference evidence="2" key="2">
    <citation type="submission" date="2023-06" db="EMBL/GenBank/DDBJ databases">
        <authorList>
            <consortium name="Lawrence Berkeley National Laboratory"/>
            <person name="Haridas S."/>
            <person name="Hensen N."/>
            <person name="Bonometti L."/>
            <person name="Westerberg I."/>
            <person name="Brannstrom I.O."/>
            <person name="Guillou S."/>
            <person name="Cros-Aarteil S."/>
            <person name="Calhoun S."/>
            <person name="Kuo A."/>
            <person name="Mondo S."/>
            <person name="Pangilinan J."/>
            <person name="Riley R."/>
            <person name="Labutti K."/>
            <person name="Andreopoulos B."/>
            <person name="Lipzen A."/>
            <person name="Chen C."/>
            <person name="Yanf M."/>
            <person name="Daum C."/>
            <person name="Ng V."/>
            <person name="Clum A."/>
            <person name="Steindorff A."/>
            <person name="Ohm R."/>
            <person name="Martin F."/>
            <person name="Silar P."/>
            <person name="Natvig D."/>
            <person name="Lalanne C."/>
            <person name="Gautier V."/>
            <person name="Ament-Velasquez S.L."/>
            <person name="Kruys A."/>
            <person name="Hutchinson M.I."/>
            <person name="Powell A.J."/>
            <person name="Barry K."/>
            <person name="Miller A.N."/>
            <person name="Grigoriev I.V."/>
            <person name="Debuchy R."/>
            <person name="Gladieux P."/>
            <person name="Thoren M.H."/>
            <person name="Johannesson H."/>
        </authorList>
    </citation>
    <scope>NUCLEOTIDE SEQUENCE</scope>
    <source>
        <strain evidence="2">CBS 118394</strain>
    </source>
</reference>
<protein>
    <submittedName>
        <fullName evidence="2">Uncharacterized protein</fullName>
    </submittedName>
</protein>
<accession>A0AAE0IQU4</accession>
<reference evidence="2" key="1">
    <citation type="journal article" date="2023" name="Mol. Phylogenet. Evol.">
        <title>Genome-scale phylogeny and comparative genomics of the fungal order Sordariales.</title>
        <authorList>
            <person name="Hensen N."/>
            <person name="Bonometti L."/>
            <person name="Westerberg I."/>
            <person name="Brannstrom I.O."/>
            <person name="Guillou S."/>
            <person name="Cros-Aarteil S."/>
            <person name="Calhoun S."/>
            <person name="Haridas S."/>
            <person name="Kuo A."/>
            <person name="Mondo S."/>
            <person name="Pangilinan J."/>
            <person name="Riley R."/>
            <person name="LaButti K."/>
            <person name="Andreopoulos B."/>
            <person name="Lipzen A."/>
            <person name="Chen C."/>
            <person name="Yan M."/>
            <person name="Daum C."/>
            <person name="Ng V."/>
            <person name="Clum A."/>
            <person name="Steindorff A."/>
            <person name="Ohm R.A."/>
            <person name="Martin F."/>
            <person name="Silar P."/>
            <person name="Natvig D.O."/>
            <person name="Lalanne C."/>
            <person name="Gautier V."/>
            <person name="Ament-Velasquez S.L."/>
            <person name="Kruys A."/>
            <person name="Hutchinson M.I."/>
            <person name="Powell A.J."/>
            <person name="Barry K."/>
            <person name="Miller A.N."/>
            <person name="Grigoriev I.V."/>
            <person name="Debuchy R."/>
            <person name="Gladieux P."/>
            <person name="Hiltunen Thoren M."/>
            <person name="Johannesson H."/>
        </authorList>
    </citation>
    <scope>NUCLEOTIDE SEQUENCE</scope>
    <source>
        <strain evidence="2">CBS 118394</strain>
    </source>
</reference>
<dbReference type="Proteomes" id="UP001283341">
    <property type="component" value="Unassembled WGS sequence"/>
</dbReference>
<dbReference type="AlphaFoldDB" id="A0AAE0IQU4"/>
<gene>
    <name evidence="2" type="ORF">B0H66DRAFT_526739</name>
</gene>
<evidence type="ECO:0000313" key="3">
    <source>
        <dbReference type="Proteomes" id="UP001283341"/>
    </source>
</evidence>
<proteinExistence type="predicted"/>
<feature type="region of interest" description="Disordered" evidence="1">
    <location>
        <begin position="1"/>
        <end position="138"/>
    </location>
</feature>
<keyword evidence="3" id="KW-1185">Reference proteome</keyword>
<dbReference type="EMBL" id="JAUEDM010000001">
    <property type="protein sequence ID" value="KAK3329355.1"/>
    <property type="molecule type" value="Genomic_DNA"/>
</dbReference>
<sequence length="138" mass="14756">MDPNQRYPYYRHQQEEEYPEEDEYGYDYQDPSHQRPSFESYWKRSKEEDMSASSSGPRNIRFVETSIPATTSSGGYGYGSTSTAGGGYGSSSGYGSGSGMDAGVGPMDAGYGPGPGSVTSAGGTEGEFLFQSNLATNT</sequence>
<evidence type="ECO:0000313" key="2">
    <source>
        <dbReference type="EMBL" id="KAK3329355.1"/>
    </source>
</evidence>
<name>A0AAE0IQU4_9PEZI</name>
<organism evidence="2 3">
    <name type="scientific">Apodospora peruviana</name>
    <dbReference type="NCBI Taxonomy" id="516989"/>
    <lineage>
        <taxon>Eukaryota</taxon>
        <taxon>Fungi</taxon>
        <taxon>Dikarya</taxon>
        <taxon>Ascomycota</taxon>
        <taxon>Pezizomycotina</taxon>
        <taxon>Sordariomycetes</taxon>
        <taxon>Sordariomycetidae</taxon>
        <taxon>Sordariales</taxon>
        <taxon>Lasiosphaeriaceae</taxon>
        <taxon>Apodospora</taxon>
    </lineage>
</organism>
<evidence type="ECO:0000256" key="1">
    <source>
        <dbReference type="SAM" id="MobiDB-lite"/>
    </source>
</evidence>
<feature type="compositionally biased region" description="Acidic residues" evidence="1">
    <location>
        <begin position="16"/>
        <end position="25"/>
    </location>
</feature>
<feature type="compositionally biased region" description="Gly residues" evidence="1">
    <location>
        <begin position="74"/>
        <end position="102"/>
    </location>
</feature>